<gene>
    <name evidence="5" type="ORF">PROPJV5_2095</name>
</gene>
<evidence type="ECO:0000313" key="5">
    <source>
        <dbReference type="EMBL" id="SPF69134.1"/>
    </source>
</evidence>
<dbReference type="InterPro" id="IPR000843">
    <property type="entry name" value="HTH_LacI"/>
</dbReference>
<dbReference type="EMBL" id="OMOH01000009">
    <property type="protein sequence ID" value="SPF69134.1"/>
    <property type="molecule type" value="Genomic_DNA"/>
</dbReference>
<evidence type="ECO:0000313" key="6">
    <source>
        <dbReference type="Proteomes" id="UP000265962"/>
    </source>
</evidence>
<reference evidence="6" key="1">
    <citation type="submission" date="2018-02" db="EMBL/GenBank/DDBJ databases">
        <authorList>
            <person name="Hornung B."/>
        </authorList>
    </citation>
    <scope>NUCLEOTIDE SEQUENCE [LARGE SCALE GENOMIC DNA]</scope>
</reference>
<evidence type="ECO:0000259" key="4">
    <source>
        <dbReference type="PROSITE" id="PS50932"/>
    </source>
</evidence>
<organism evidence="5 6">
    <name type="scientific">Propionibacterium ruminifibrarum</name>
    <dbReference type="NCBI Taxonomy" id="1962131"/>
    <lineage>
        <taxon>Bacteria</taxon>
        <taxon>Bacillati</taxon>
        <taxon>Actinomycetota</taxon>
        <taxon>Actinomycetes</taxon>
        <taxon>Propionibacteriales</taxon>
        <taxon>Propionibacteriaceae</taxon>
        <taxon>Propionibacterium</taxon>
    </lineage>
</organism>
<evidence type="ECO:0000256" key="3">
    <source>
        <dbReference type="ARBA" id="ARBA00023163"/>
    </source>
</evidence>
<keyword evidence="1" id="KW-0805">Transcription regulation</keyword>
<dbReference type="AlphaFoldDB" id="A0A375I2N7"/>
<name>A0A375I2N7_9ACTN</name>
<accession>A0A375I2N7</accession>
<dbReference type="SUPFAM" id="SSF47413">
    <property type="entry name" value="lambda repressor-like DNA-binding domains"/>
    <property type="match status" value="1"/>
</dbReference>
<dbReference type="Pfam" id="PF13377">
    <property type="entry name" value="Peripla_BP_3"/>
    <property type="match status" value="1"/>
</dbReference>
<dbReference type="PROSITE" id="PS50932">
    <property type="entry name" value="HTH_LACI_2"/>
    <property type="match status" value="1"/>
</dbReference>
<feature type="domain" description="HTH lacI-type" evidence="4">
    <location>
        <begin position="12"/>
        <end position="66"/>
    </location>
</feature>
<dbReference type="SUPFAM" id="SSF53822">
    <property type="entry name" value="Periplasmic binding protein-like I"/>
    <property type="match status" value="1"/>
</dbReference>
<dbReference type="PANTHER" id="PTHR30146">
    <property type="entry name" value="LACI-RELATED TRANSCRIPTIONAL REPRESSOR"/>
    <property type="match status" value="1"/>
</dbReference>
<dbReference type="RefSeq" id="WP_119716244.1">
    <property type="nucleotide sequence ID" value="NZ_OMOH01000009.1"/>
</dbReference>
<dbReference type="SMART" id="SM00354">
    <property type="entry name" value="HTH_LACI"/>
    <property type="match status" value="1"/>
</dbReference>
<dbReference type="GO" id="GO:0000976">
    <property type="term" value="F:transcription cis-regulatory region binding"/>
    <property type="evidence" value="ECO:0007669"/>
    <property type="project" value="TreeGrafter"/>
</dbReference>
<dbReference type="CDD" id="cd01392">
    <property type="entry name" value="HTH_LacI"/>
    <property type="match status" value="1"/>
</dbReference>
<dbReference type="InterPro" id="IPR010982">
    <property type="entry name" value="Lambda_DNA-bd_dom_sf"/>
</dbReference>
<dbReference type="OrthoDB" id="9785139at2"/>
<dbReference type="CDD" id="cd01574">
    <property type="entry name" value="PBP1_LacI"/>
    <property type="match status" value="1"/>
</dbReference>
<proteinExistence type="predicted"/>
<dbReference type="Proteomes" id="UP000265962">
    <property type="component" value="Unassembled WGS sequence"/>
</dbReference>
<dbReference type="Gene3D" id="3.40.50.2300">
    <property type="match status" value="2"/>
</dbReference>
<dbReference type="PANTHER" id="PTHR30146:SF153">
    <property type="entry name" value="LACTOSE OPERON REPRESSOR"/>
    <property type="match status" value="1"/>
</dbReference>
<dbReference type="InterPro" id="IPR028082">
    <property type="entry name" value="Peripla_BP_I"/>
</dbReference>
<keyword evidence="6" id="KW-1185">Reference proteome</keyword>
<dbReference type="Gene3D" id="1.10.260.40">
    <property type="entry name" value="lambda repressor-like DNA-binding domains"/>
    <property type="match status" value="1"/>
</dbReference>
<keyword evidence="3" id="KW-0804">Transcription</keyword>
<evidence type="ECO:0000256" key="2">
    <source>
        <dbReference type="ARBA" id="ARBA00023125"/>
    </source>
</evidence>
<evidence type="ECO:0000256" key="1">
    <source>
        <dbReference type="ARBA" id="ARBA00023015"/>
    </source>
</evidence>
<protein>
    <submittedName>
        <fullName evidence="5">LacI-type HTH domain</fullName>
    </submittedName>
</protein>
<keyword evidence="2" id="KW-0238">DNA-binding</keyword>
<dbReference type="GO" id="GO:0003700">
    <property type="term" value="F:DNA-binding transcription factor activity"/>
    <property type="evidence" value="ECO:0007669"/>
    <property type="project" value="TreeGrafter"/>
</dbReference>
<sequence>MRNPRSATAGSPSINDVARLAGVSSQTVSRVSRGAPNVSAGTRQRVLQAMDKLGYSPNRAAQVLRSGAFRTIGVLTQQIQRTGEAWTTSGVLEAAARAGYTVVMAQVAQPGAEEMGRAVHRLAQQAIDGLVIVQAGTATAEHLALPAGMPVASSDSALVERYPSASADQVQGVRDAVSHLLGLGHRTVHHIAGPADSRSAHVRSAAWAHCLAEAGIAAPDPIPGGWEAGDGYAAGLELARDPEVTAVLCANDEVALGLVRALHESGRRVPEDVSVVGFDGLPLGEYAFPPLTTVQQDFRRAGAEMVRLVLAQAQGQPLEESHVIIPTRLVVRASTAAPAA</sequence>
<dbReference type="InterPro" id="IPR046335">
    <property type="entry name" value="LacI/GalR-like_sensor"/>
</dbReference>
<dbReference type="Pfam" id="PF00356">
    <property type="entry name" value="LacI"/>
    <property type="match status" value="1"/>
</dbReference>